<dbReference type="EMBL" id="CP041345">
    <property type="protein sequence ID" value="QKG79797.1"/>
    <property type="molecule type" value="Genomic_DNA"/>
</dbReference>
<dbReference type="PROSITE" id="PS52035">
    <property type="entry name" value="PEPTIDASE_M14"/>
    <property type="match status" value="1"/>
</dbReference>
<feature type="active site" description="Proton donor/acceptor" evidence="3">
    <location>
        <position position="272"/>
    </location>
</feature>
<evidence type="ECO:0000256" key="2">
    <source>
        <dbReference type="ARBA" id="ARBA00005988"/>
    </source>
</evidence>
<dbReference type="SUPFAM" id="SSF53187">
    <property type="entry name" value="Zn-dependent exopeptidases"/>
    <property type="match status" value="1"/>
</dbReference>
<dbReference type="Proteomes" id="UP000500961">
    <property type="component" value="Chromosome"/>
</dbReference>
<dbReference type="RefSeq" id="WP_173073913.1">
    <property type="nucleotide sequence ID" value="NZ_CP041345.1"/>
</dbReference>
<dbReference type="KEGG" id="ttz:FHG85_05830"/>
<dbReference type="Pfam" id="PF00246">
    <property type="entry name" value="Peptidase_M14"/>
    <property type="match status" value="1"/>
</dbReference>
<comment type="similarity">
    <text evidence="2 3">Belongs to the peptidase M14 family.</text>
</comment>
<dbReference type="GO" id="GO:0004181">
    <property type="term" value="F:metallocarboxypeptidase activity"/>
    <property type="evidence" value="ECO:0007669"/>
    <property type="project" value="InterPro"/>
</dbReference>
<gene>
    <name evidence="5" type="ORF">FHG85_05830</name>
</gene>
<keyword evidence="6" id="KW-1185">Reference proteome</keyword>
<feature type="domain" description="Peptidase M14" evidence="4">
    <location>
        <begin position="31"/>
        <end position="330"/>
    </location>
</feature>
<dbReference type="CDD" id="cd06241">
    <property type="entry name" value="M14-like"/>
    <property type="match status" value="1"/>
</dbReference>
<dbReference type="PANTHER" id="PTHR11705">
    <property type="entry name" value="PROTEASE FAMILY M14 CARBOXYPEPTIDASE A,B"/>
    <property type="match status" value="1"/>
</dbReference>
<evidence type="ECO:0000259" key="4">
    <source>
        <dbReference type="PROSITE" id="PS52035"/>
    </source>
</evidence>
<evidence type="ECO:0000313" key="6">
    <source>
        <dbReference type="Proteomes" id="UP000500961"/>
    </source>
</evidence>
<organism evidence="5 6">
    <name type="scientific">Tenuifilum thalassicum</name>
    <dbReference type="NCBI Taxonomy" id="2590900"/>
    <lineage>
        <taxon>Bacteria</taxon>
        <taxon>Pseudomonadati</taxon>
        <taxon>Bacteroidota</taxon>
        <taxon>Bacteroidia</taxon>
        <taxon>Bacteroidales</taxon>
        <taxon>Tenuifilaceae</taxon>
        <taxon>Tenuifilum</taxon>
    </lineage>
</organism>
<dbReference type="GO" id="GO:0008270">
    <property type="term" value="F:zinc ion binding"/>
    <property type="evidence" value="ECO:0007669"/>
    <property type="project" value="InterPro"/>
</dbReference>
<dbReference type="GO" id="GO:0006508">
    <property type="term" value="P:proteolysis"/>
    <property type="evidence" value="ECO:0007669"/>
    <property type="project" value="InterPro"/>
</dbReference>
<proteinExistence type="inferred from homology"/>
<reference evidence="5 6" key="1">
    <citation type="submission" date="2019-07" db="EMBL/GenBank/DDBJ databases">
        <title>Thalassofilum flectens gen. nov., sp. nov., a novel moderate thermophilic anaerobe from a shallow sea hot spring in Kunashir Island (Russia), representing a new family in the order Bacteroidales, and proposal of Thalassofilacea fam. nov.</title>
        <authorList>
            <person name="Kochetkova T.V."/>
            <person name="Podosokorskaya O.A."/>
            <person name="Novikov A."/>
            <person name="Elcheninov A.G."/>
            <person name="Toshchakov S.V."/>
            <person name="Kublanov I.V."/>
        </authorList>
    </citation>
    <scope>NUCLEOTIDE SEQUENCE [LARGE SCALE GENOMIC DNA]</scope>
    <source>
        <strain evidence="5 6">38-H</strain>
    </source>
</reference>
<evidence type="ECO:0000256" key="1">
    <source>
        <dbReference type="ARBA" id="ARBA00001947"/>
    </source>
</evidence>
<dbReference type="GO" id="GO:0005615">
    <property type="term" value="C:extracellular space"/>
    <property type="evidence" value="ECO:0007669"/>
    <property type="project" value="TreeGrafter"/>
</dbReference>
<comment type="cofactor">
    <cofactor evidence="1">
        <name>Zn(2+)</name>
        <dbReference type="ChEBI" id="CHEBI:29105"/>
    </cofactor>
</comment>
<name>A0A7D3XG07_9BACT</name>
<dbReference type="AlphaFoldDB" id="A0A7D3XG07"/>
<evidence type="ECO:0000256" key="3">
    <source>
        <dbReference type="PROSITE-ProRule" id="PRU01379"/>
    </source>
</evidence>
<accession>A0A7D3XG07</accession>
<dbReference type="SMART" id="SM00631">
    <property type="entry name" value="Zn_pept"/>
    <property type="match status" value="1"/>
</dbReference>
<dbReference type="Gene3D" id="3.40.630.10">
    <property type="entry name" value="Zn peptidases"/>
    <property type="match status" value="1"/>
</dbReference>
<dbReference type="PANTHER" id="PTHR11705:SF145">
    <property type="entry name" value="PEPTIDASE M14 CARBOXYPEPTIDASE A DOMAIN-CONTAINING PROTEIN"/>
    <property type="match status" value="1"/>
</dbReference>
<sequence length="538" mass="62309">MKKFIIISIFAAMQHSSFGQYFPVTIAEASNYQSTSTYKDVMQYIDMLQKASKLVRVETIATSTEGREIPLLIVANPLPKKPSDVGNRIVVYIQANIHAGEVEGKEASLMFVRDLLKNPKNPLLKDIVLLVCPILNPDGNERISPENRPWQNGPINGVGVRHNGQMLDLNRDAMKLESPEMIGVVKNVLNRWDPAIVMDCHTTNGSYHQEPVTFTWMMNPNGSRKLINYMRDKMMPWVSNQLSAKYKTLNCFYGEFIDQRDYEKGWISYASEPRYFTNYVGLRNRLSILNENYVYAPFNERVQGCYNLISSVCDYARENAMEIKKLLNEADNESKQLGNPLKKHEFALTYKAEPTPNYVTILSYEAEPYTDENGRERFRKTDRKKTVTIPYYADYYATQTTSIPYGYIIRKDIQVVNLLKSHGIKYEMLTDTVTLNVEQFNIDSLKPSHRLNQGHYNNNIYGSFTNTNVRFDSQYLLVKTSQKLGRLATYLLEPKSDDGLIYWNFWDRYLVPQWGRRYYPVPVYRLKKGSIKLRTVTP</sequence>
<evidence type="ECO:0000313" key="5">
    <source>
        <dbReference type="EMBL" id="QKG79797.1"/>
    </source>
</evidence>
<dbReference type="InterPro" id="IPR000834">
    <property type="entry name" value="Peptidase_M14"/>
</dbReference>
<protein>
    <recommendedName>
        <fullName evidence="4">Peptidase M14 domain-containing protein</fullName>
    </recommendedName>
</protein>